<comment type="caution">
    <text evidence="2">The sequence shown here is derived from an EMBL/GenBank/DDBJ whole genome shotgun (WGS) entry which is preliminary data.</text>
</comment>
<feature type="region of interest" description="Disordered" evidence="1">
    <location>
        <begin position="131"/>
        <end position="287"/>
    </location>
</feature>
<gene>
    <name evidence="2" type="ORF">ATEIFO6365_0008035200</name>
</gene>
<feature type="compositionally biased region" description="Basic and acidic residues" evidence="1">
    <location>
        <begin position="211"/>
        <end position="220"/>
    </location>
</feature>
<dbReference type="AlphaFoldDB" id="A0A5M3ZAH8"/>
<name>A0A5M3ZAH8_ASPTE</name>
<keyword evidence="3" id="KW-1185">Reference proteome</keyword>
<dbReference type="OrthoDB" id="10363567at2759"/>
<dbReference type="EMBL" id="BLJY01000008">
    <property type="protein sequence ID" value="GFF18408.1"/>
    <property type="molecule type" value="Genomic_DNA"/>
</dbReference>
<protein>
    <submittedName>
        <fullName evidence="2">Uncharacterized protein</fullName>
    </submittedName>
</protein>
<feature type="compositionally biased region" description="Basic and acidic residues" evidence="1">
    <location>
        <begin position="34"/>
        <end position="51"/>
    </location>
</feature>
<organism evidence="2 3">
    <name type="scientific">Aspergillus terreus</name>
    <dbReference type="NCBI Taxonomy" id="33178"/>
    <lineage>
        <taxon>Eukaryota</taxon>
        <taxon>Fungi</taxon>
        <taxon>Dikarya</taxon>
        <taxon>Ascomycota</taxon>
        <taxon>Pezizomycotina</taxon>
        <taxon>Eurotiomycetes</taxon>
        <taxon>Eurotiomycetidae</taxon>
        <taxon>Eurotiales</taxon>
        <taxon>Aspergillaceae</taxon>
        <taxon>Aspergillus</taxon>
        <taxon>Aspergillus subgen. Circumdati</taxon>
    </lineage>
</organism>
<feature type="region of interest" description="Disordered" evidence="1">
    <location>
        <begin position="17"/>
        <end position="59"/>
    </location>
</feature>
<sequence length="299" mass="34055">MPAVKIINDDASIASTLTSSTASDTPRRRKPSVRKRDIRLQPDDKDKDKGQRTKSLHRQRTIDNIATWVSRRVSVRSLSARKTRAGYRDTDSESYYSAPYTDTDDEGLADSYAAFCRAFTAGHSEYNYHEHYHQRRSHSGSYRERRSRLRSGDCEGFREDEELPDEKEDGPVGSFRMQQDRALDAAAHSTAEGSSLKDRLGERSQLPRAVRASDEDHDPHLAQSSPLGAYDYASLPPPPISPPPRILTPAIYAETQRVAAQERQWTQSQEGRPMEKDSQWGRRWKGSGGWWRGKRMACW</sequence>
<evidence type="ECO:0000313" key="3">
    <source>
        <dbReference type="Proteomes" id="UP000452235"/>
    </source>
</evidence>
<feature type="compositionally biased region" description="Pro residues" evidence="1">
    <location>
        <begin position="235"/>
        <end position="246"/>
    </location>
</feature>
<dbReference type="VEuPathDB" id="FungiDB:ATEG_06606"/>
<dbReference type="Proteomes" id="UP000452235">
    <property type="component" value="Unassembled WGS sequence"/>
</dbReference>
<feature type="region of interest" description="Disordered" evidence="1">
    <location>
        <begin position="79"/>
        <end position="98"/>
    </location>
</feature>
<feature type="compositionally biased region" description="Acidic residues" evidence="1">
    <location>
        <begin position="158"/>
        <end position="168"/>
    </location>
</feature>
<evidence type="ECO:0000313" key="2">
    <source>
        <dbReference type="EMBL" id="GFF18408.1"/>
    </source>
</evidence>
<reference evidence="2 3" key="1">
    <citation type="submission" date="2020-01" db="EMBL/GenBank/DDBJ databases">
        <title>Aspergillus terreus IFO 6365 whole genome shotgun sequence.</title>
        <authorList>
            <person name="Kanamasa S."/>
            <person name="Takahashi H."/>
        </authorList>
    </citation>
    <scope>NUCLEOTIDE SEQUENCE [LARGE SCALE GENOMIC DNA]</scope>
    <source>
        <strain evidence="2 3">IFO 6365</strain>
    </source>
</reference>
<proteinExistence type="predicted"/>
<accession>A0A5M3ZAH8</accession>
<evidence type="ECO:0000256" key="1">
    <source>
        <dbReference type="SAM" id="MobiDB-lite"/>
    </source>
</evidence>